<dbReference type="InterPro" id="IPR027359">
    <property type="entry name" value="Volt_channel_dom_sf"/>
</dbReference>
<dbReference type="EMBL" id="CAUYUJ010021179">
    <property type="protein sequence ID" value="CAK0903186.1"/>
    <property type="molecule type" value="Genomic_DNA"/>
</dbReference>
<evidence type="ECO:0000313" key="9">
    <source>
        <dbReference type="EMBL" id="CAK0903186.1"/>
    </source>
</evidence>
<dbReference type="InterPro" id="IPR018247">
    <property type="entry name" value="EF_Hand_1_Ca_BS"/>
</dbReference>
<feature type="compositionally biased region" description="Polar residues" evidence="6">
    <location>
        <begin position="125"/>
        <end position="142"/>
    </location>
</feature>
<feature type="transmembrane region" description="Helical" evidence="7">
    <location>
        <begin position="360"/>
        <end position="386"/>
    </location>
</feature>
<evidence type="ECO:0000313" key="10">
    <source>
        <dbReference type="Proteomes" id="UP001189429"/>
    </source>
</evidence>
<feature type="region of interest" description="Disordered" evidence="6">
    <location>
        <begin position="1"/>
        <end position="173"/>
    </location>
</feature>
<evidence type="ECO:0000256" key="4">
    <source>
        <dbReference type="ARBA" id="ARBA00022989"/>
    </source>
</evidence>
<evidence type="ECO:0000256" key="5">
    <source>
        <dbReference type="ARBA" id="ARBA00023136"/>
    </source>
</evidence>
<feature type="transmembrane region" description="Helical" evidence="7">
    <location>
        <begin position="407"/>
        <end position="429"/>
    </location>
</feature>
<dbReference type="SUPFAM" id="SSF81324">
    <property type="entry name" value="Voltage-gated potassium channels"/>
    <property type="match status" value="1"/>
</dbReference>
<accession>A0ABN9XWI4</accession>
<dbReference type="PANTHER" id="PTHR10037">
    <property type="entry name" value="VOLTAGE-GATED CATION CHANNEL CALCIUM AND SODIUM"/>
    <property type="match status" value="1"/>
</dbReference>
<keyword evidence="2 7" id="KW-0812">Transmembrane</keyword>
<dbReference type="Gene3D" id="1.20.120.350">
    <property type="entry name" value="Voltage-gated potassium channels. Chain C"/>
    <property type="match status" value="1"/>
</dbReference>
<evidence type="ECO:0000256" key="1">
    <source>
        <dbReference type="ARBA" id="ARBA00004141"/>
    </source>
</evidence>
<dbReference type="InterPro" id="IPR005821">
    <property type="entry name" value="Ion_trans_dom"/>
</dbReference>
<evidence type="ECO:0000256" key="7">
    <source>
        <dbReference type="SAM" id="Phobius"/>
    </source>
</evidence>
<dbReference type="PROSITE" id="PS00018">
    <property type="entry name" value="EF_HAND_1"/>
    <property type="match status" value="1"/>
</dbReference>
<organism evidence="9 10">
    <name type="scientific">Prorocentrum cordatum</name>
    <dbReference type="NCBI Taxonomy" id="2364126"/>
    <lineage>
        <taxon>Eukaryota</taxon>
        <taxon>Sar</taxon>
        <taxon>Alveolata</taxon>
        <taxon>Dinophyceae</taxon>
        <taxon>Prorocentrales</taxon>
        <taxon>Prorocentraceae</taxon>
        <taxon>Prorocentrum</taxon>
    </lineage>
</organism>
<dbReference type="PANTHER" id="PTHR10037:SF62">
    <property type="entry name" value="SODIUM CHANNEL PROTEIN 60E"/>
    <property type="match status" value="1"/>
</dbReference>
<evidence type="ECO:0000256" key="2">
    <source>
        <dbReference type="ARBA" id="ARBA00022692"/>
    </source>
</evidence>
<evidence type="ECO:0000256" key="6">
    <source>
        <dbReference type="SAM" id="MobiDB-lite"/>
    </source>
</evidence>
<feature type="domain" description="EF-hand" evidence="8">
    <location>
        <begin position="495"/>
        <end position="530"/>
    </location>
</feature>
<feature type="non-terminal residue" evidence="9">
    <location>
        <position position="1"/>
    </location>
</feature>
<dbReference type="InterPro" id="IPR011992">
    <property type="entry name" value="EF-hand-dom_pair"/>
</dbReference>
<evidence type="ECO:0000259" key="8">
    <source>
        <dbReference type="PROSITE" id="PS50222"/>
    </source>
</evidence>
<feature type="compositionally biased region" description="Gly residues" evidence="6">
    <location>
        <begin position="37"/>
        <end position="54"/>
    </location>
</feature>
<keyword evidence="5 7" id="KW-0472">Membrane</keyword>
<keyword evidence="10" id="KW-1185">Reference proteome</keyword>
<feature type="compositionally biased region" description="Low complexity" evidence="6">
    <location>
        <begin position="100"/>
        <end position="118"/>
    </location>
</feature>
<feature type="compositionally biased region" description="Basic residues" evidence="6">
    <location>
        <begin position="155"/>
        <end position="165"/>
    </location>
</feature>
<dbReference type="Gene3D" id="1.10.238.10">
    <property type="entry name" value="EF-hand"/>
    <property type="match status" value="1"/>
</dbReference>
<dbReference type="Proteomes" id="UP001189429">
    <property type="component" value="Unassembled WGS sequence"/>
</dbReference>
<feature type="compositionally biased region" description="Polar residues" evidence="6">
    <location>
        <begin position="74"/>
        <end position="88"/>
    </location>
</feature>
<gene>
    <name evidence="9" type="ORF">PCOR1329_LOCUS79560</name>
</gene>
<dbReference type="SMART" id="SM00054">
    <property type="entry name" value="EFh"/>
    <property type="match status" value="1"/>
</dbReference>
<feature type="compositionally biased region" description="Gly residues" evidence="6">
    <location>
        <begin position="1"/>
        <end position="14"/>
    </location>
</feature>
<reference evidence="9" key="1">
    <citation type="submission" date="2023-10" db="EMBL/GenBank/DDBJ databases">
        <authorList>
            <person name="Chen Y."/>
            <person name="Shah S."/>
            <person name="Dougan E. K."/>
            <person name="Thang M."/>
            <person name="Chan C."/>
        </authorList>
    </citation>
    <scope>NUCLEOTIDE SEQUENCE [LARGE SCALE GENOMIC DNA]</scope>
</reference>
<name>A0ABN9XWI4_9DINO</name>
<dbReference type="PROSITE" id="PS50222">
    <property type="entry name" value="EF_HAND_2"/>
    <property type="match status" value="1"/>
</dbReference>
<dbReference type="Gene3D" id="1.10.287.70">
    <property type="match status" value="1"/>
</dbReference>
<dbReference type="InterPro" id="IPR002048">
    <property type="entry name" value="EF_hand_dom"/>
</dbReference>
<proteinExistence type="predicted"/>
<feature type="transmembrane region" description="Helical" evidence="7">
    <location>
        <begin position="449"/>
        <end position="471"/>
    </location>
</feature>
<dbReference type="Pfam" id="PF00520">
    <property type="entry name" value="Ion_trans"/>
    <property type="match status" value="1"/>
</dbReference>
<keyword evidence="3" id="KW-0106">Calcium</keyword>
<comment type="caution">
    <text evidence="9">The sequence shown here is derived from an EMBL/GenBank/DDBJ whole genome shotgun (WGS) entry which is preliminary data.</text>
</comment>
<protein>
    <recommendedName>
        <fullName evidence="8">EF-hand domain-containing protein</fullName>
    </recommendedName>
</protein>
<dbReference type="SUPFAM" id="SSF47473">
    <property type="entry name" value="EF-hand"/>
    <property type="match status" value="1"/>
</dbReference>
<sequence length="620" mass="68512">GLLGAGHLGGAGRRGGPDARDPCVTEEEAGGVAPHTGCGGFFSQGGPTSDGGGASLRSLWAPPAAQEAPPVLEDNQSNGASQEETVSPSHPMDPRYLDRSSSGVSKVSKNSKASAKSALTLPSVHEQSQSPAKSSRPSTSPAPSDVDHDPAAQGHLKRAHSKRSTVRSESKRPTVLSWVNDTSRDQSRWANFKYFALLRKLPGTEQLISCLQRTSALKEPARTGLIHSFVRSVQFSFVCQSVILLNTFYVLVDTNYQIANLDKDALPISFPVDLFFGIFYTGELTLRIYTHRYFFFIGDEASWNWFDSFLVFVTMLDLLGSMGGNVGYTRVFRVLKVIKVLRVVRVLQFFTDLRMMINCVLASIVSLFWCIVMIVFVMFIFAVFFTQEATRYMKEDGPPTVVLADYPLIRLFFGNVQTTILTLFMSVTGGEDSVEVYDVLQPVGDVTCAFYLVFIFVFLFSILNIIMSIFVEKGVKMAAPDTNNQILETRRKQAADSKELMSLFNKADADGSQTISQQEFEMCIAKAEFKDFLATRGIDIKEARTFFNMVADTIGDRELDVGHVVRCCLGIKGFATSVDLHILRYEVREAMRMIEELHDVILTDSSSLGSPRSGSDKCDV</sequence>
<dbReference type="InterPro" id="IPR043203">
    <property type="entry name" value="VGCC_Ca_Na"/>
</dbReference>
<evidence type="ECO:0000256" key="3">
    <source>
        <dbReference type="ARBA" id="ARBA00022837"/>
    </source>
</evidence>
<comment type="subcellular location">
    <subcellularLocation>
        <location evidence="1">Membrane</location>
        <topology evidence="1">Multi-pass membrane protein</topology>
    </subcellularLocation>
</comment>
<keyword evidence="4 7" id="KW-1133">Transmembrane helix</keyword>